<keyword evidence="2" id="KW-1185">Reference proteome</keyword>
<organism evidence="1 2">
    <name type="scientific">Fuscibacter oryzae</name>
    <dbReference type="NCBI Taxonomy" id="2803939"/>
    <lineage>
        <taxon>Bacteria</taxon>
        <taxon>Pseudomonadati</taxon>
        <taxon>Pseudomonadota</taxon>
        <taxon>Alphaproteobacteria</taxon>
        <taxon>Rhodobacterales</taxon>
        <taxon>Paracoccaceae</taxon>
        <taxon>Fuscibacter</taxon>
    </lineage>
</organism>
<name>A0A8J7SVT6_9RHOB</name>
<dbReference type="EMBL" id="JAESVP010000006">
    <property type="protein sequence ID" value="MBL4929011.1"/>
    <property type="molecule type" value="Genomic_DNA"/>
</dbReference>
<sequence length="135" mass="14390">MDKRLDLAGPDIVFEEFDGDLVVLNLSTGRYFGFNPSAAVLWSALAAGVCPADLQAHLAPAIDLATFIGALHENALVVEGDEAPTPVTDDLRAQLAKLTEQPQLEIYDDLSDLIVADPIHDSDAAQGWPVRPAQG</sequence>
<evidence type="ECO:0000313" key="2">
    <source>
        <dbReference type="Proteomes" id="UP000619033"/>
    </source>
</evidence>
<dbReference type="AlphaFoldDB" id="A0A8J7SVT6"/>
<dbReference type="Proteomes" id="UP000619033">
    <property type="component" value="Unassembled WGS sequence"/>
</dbReference>
<gene>
    <name evidence="1" type="ORF">JI744_12925</name>
</gene>
<proteinExistence type="predicted"/>
<comment type="caution">
    <text evidence="1">The sequence shown here is derived from an EMBL/GenBank/DDBJ whole genome shotgun (WGS) entry which is preliminary data.</text>
</comment>
<dbReference type="RefSeq" id="WP_202661553.1">
    <property type="nucleotide sequence ID" value="NZ_JAESVP010000006.1"/>
</dbReference>
<evidence type="ECO:0000313" key="1">
    <source>
        <dbReference type="EMBL" id="MBL4929011.1"/>
    </source>
</evidence>
<reference evidence="1" key="1">
    <citation type="submission" date="2021-01" db="EMBL/GenBank/DDBJ databases">
        <title>Genome seq and assembly of Tabrizicola sp. KVB23.</title>
        <authorList>
            <person name="Chhetri G."/>
        </authorList>
    </citation>
    <scope>NUCLEOTIDE SEQUENCE</scope>
    <source>
        <strain evidence="1">KVB23</strain>
    </source>
</reference>
<accession>A0A8J7SVT6</accession>
<protein>
    <submittedName>
        <fullName evidence="1">PqqD family protein</fullName>
    </submittedName>
</protein>